<dbReference type="PRINTS" id="PR00598">
    <property type="entry name" value="HTHMARR"/>
</dbReference>
<evidence type="ECO:0000256" key="3">
    <source>
        <dbReference type="ARBA" id="ARBA00023163"/>
    </source>
</evidence>
<dbReference type="PANTHER" id="PTHR35790:SF4">
    <property type="entry name" value="HTH-TYPE TRANSCRIPTIONAL REGULATOR PCHR"/>
    <property type="match status" value="1"/>
</dbReference>
<evidence type="ECO:0000259" key="4">
    <source>
        <dbReference type="PROSITE" id="PS50995"/>
    </source>
</evidence>
<dbReference type="InterPro" id="IPR000835">
    <property type="entry name" value="HTH_MarR-typ"/>
</dbReference>
<dbReference type="Gene3D" id="1.10.10.10">
    <property type="entry name" value="Winged helix-like DNA-binding domain superfamily/Winged helix DNA-binding domain"/>
    <property type="match status" value="1"/>
</dbReference>
<reference evidence="5" key="1">
    <citation type="submission" date="2018-06" db="EMBL/GenBank/DDBJ databases">
        <authorList>
            <person name="Zhirakovskaya E."/>
        </authorList>
    </citation>
    <scope>NUCLEOTIDE SEQUENCE</scope>
</reference>
<keyword evidence="3" id="KW-0804">Transcription</keyword>
<dbReference type="AlphaFoldDB" id="A0A3B0RMS3"/>
<dbReference type="SUPFAM" id="SSF46785">
    <property type="entry name" value="Winged helix' DNA-binding domain"/>
    <property type="match status" value="1"/>
</dbReference>
<proteinExistence type="predicted"/>
<dbReference type="EMBL" id="UOEC01000103">
    <property type="protein sequence ID" value="VAV92741.1"/>
    <property type="molecule type" value="Genomic_DNA"/>
</dbReference>
<evidence type="ECO:0000313" key="5">
    <source>
        <dbReference type="EMBL" id="VAV92741.1"/>
    </source>
</evidence>
<evidence type="ECO:0000256" key="1">
    <source>
        <dbReference type="ARBA" id="ARBA00023015"/>
    </source>
</evidence>
<dbReference type="InterPro" id="IPR036390">
    <property type="entry name" value="WH_DNA-bd_sf"/>
</dbReference>
<dbReference type="GO" id="GO:0003677">
    <property type="term" value="F:DNA binding"/>
    <property type="evidence" value="ECO:0007669"/>
    <property type="project" value="UniProtKB-KW"/>
</dbReference>
<protein>
    <recommendedName>
        <fullName evidence="4">HTH marR-type domain-containing protein</fullName>
    </recommendedName>
</protein>
<keyword evidence="1" id="KW-0805">Transcription regulation</keyword>
<dbReference type="InterPro" id="IPR052067">
    <property type="entry name" value="Metal_resp_HTH_trans_reg"/>
</dbReference>
<dbReference type="PANTHER" id="PTHR35790">
    <property type="entry name" value="HTH-TYPE TRANSCRIPTIONAL REGULATOR PCHR"/>
    <property type="match status" value="1"/>
</dbReference>
<gene>
    <name evidence="5" type="ORF">MNBD_ALPHA08-2235</name>
</gene>
<feature type="domain" description="HTH marR-type" evidence="4">
    <location>
        <begin position="1"/>
        <end position="147"/>
    </location>
</feature>
<keyword evidence="2" id="KW-0238">DNA-binding</keyword>
<dbReference type="InterPro" id="IPR036388">
    <property type="entry name" value="WH-like_DNA-bd_sf"/>
</dbReference>
<organism evidence="5">
    <name type="scientific">hydrothermal vent metagenome</name>
    <dbReference type="NCBI Taxonomy" id="652676"/>
    <lineage>
        <taxon>unclassified sequences</taxon>
        <taxon>metagenomes</taxon>
        <taxon>ecological metagenomes</taxon>
    </lineage>
</organism>
<dbReference type="SMART" id="SM00347">
    <property type="entry name" value="HTH_MARR"/>
    <property type="match status" value="1"/>
</dbReference>
<dbReference type="PROSITE" id="PS50995">
    <property type="entry name" value="HTH_MARR_2"/>
    <property type="match status" value="1"/>
</dbReference>
<dbReference type="GO" id="GO:0003700">
    <property type="term" value="F:DNA-binding transcription factor activity"/>
    <property type="evidence" value="ECO:0007669"/>
    <property type="project" value="InterPro"/>
</dbReference>
<evidence type="ECO:0000256" key="2">
    <source>
        <dbReference type="ARBA" id="ARBA00023125"/>
    </source>
</evidence>
<sequence>MNDLPEKTESFNLNEFFPYQVHAFHLAVSGSLAAIYTERLGITVNEWRTMAVLGSEHTLSASEIVAHTGMNKVVVSRAIKGLHNTSFLRRDIDGLDKRRAVLSLTQKGRQAFTTVLPLVRQREKDLLKGFTQDEKQTLLGLMRKVRINTESLAKSV</sequence>
<accession>A0A3B0RMS3</accession>
<name>A0A3B0RMS3_9ZZZZ</name>
<dbReference type="Pfam" id="PF12802">
    <property type="entry name" value="MarR_2"/>
    <property type="match status" value="1"/>
</dbReference>